<keyword evidence="7" id="KW-0648">Protein biosynthesis</keyword>
<evidence type="ECO:0000256" key="10">
    <source>
        <dbReference type="ARBA" id="ARBA00046432"/>
    </source>
</evidence>
<evidence type="ECO:0000313" key="16">
    <source>
        <dbReference type="RefSeq" id="XP_052753863.1"/>
    </source>
</evidence>
<keyword evidence="5 11" id="KW-0479">Metal-binding</keyword>
<evidence type="ECO:0000256" key="5">
    <source>
        <dbReference type="ARBA" id="ARBA00022771"/>
    </source>
</evidence>
<evidence type="ECO:0000256" key="13">
    <source>
        <dbReference type="SAM" id="MobiDB-lite"/>
    </source>
</evidence>
<dbReference type="RefSeq" id="XP_052753863.1">
    <property type="nucleotide sequence ID" value="XM_052897903.1"/>
</dbReference>
<comment type="subcellular location">
    <subcellularLocation>
        <location evidence="1">Cytoplasm</location>
        <location evidence="1">Cytosol</location>
    </subcellularLocation>
</comment>
<feature type="compositionally biased region" description="Basic and acidic residues" evidence="13">
    <location>
        <begin position="441"/>
        <end position="458"/>
    </location>
</feature>
<accession>A0ABM3MRT2</accession>
<comment type="subunit">
    <text evidence="10">Component of the translation initiation factor 2B (eIF2B) complex which is a heterodecamer of two sets of five different subunits: alpha, beta, gamma, delta and epsilon. Subunits alpha, beta and delta comprise a regulatory subcomplex and subunits epsilon and gamma comprise a catalytic subcomplex. Within the complex, the hexameric regulatory complex resides at the center, with the two heterodimeric catalytic subcomplexes bound on opposite sides.</text>
</comment>
<reference evidence="16" key="1">
    <citation type="submission" date="2025-08" db="UniProtKB">
        <authorList>
            <consortium name="RefSeq"/>
        </authorList>
    </citation>
    <scope>IDENTIFICATION</scope>
    <source>
        <tissue evidence="16">Whole larvae</tissue>
    </source>
</reference>
<dbReference type="InterPro" id="IPR000649">
    <property type="entry name" value="IF-2B-related"/>
</dbReference>
<feature type="region of interest" description="Disordered" evidence="13">
    <location>
        <begin position="620"/>
        <end position="645"/>
    </location>
</feature>
<organism evidence="15 16">
    <name type="scientific">Galleria mellonella</name>
    <name type="common">Greater wax moth</name>
    <dbReference type="NCBI Taxonomy" id="7137"/>
    <lineage>
        <taxon>Eukaryota</taxon>
        <taxon>Metazoa</taxon>
        <taxon>Ecdysozoa</taxon>
        <taxon>Arthropoda</taxon>
        <taxon>Hexapoda</taxon>
        <taxon>Insecta</taxon>
        <taxon>Pterygota</taxon>
        <taxon>Neoptera</taxon>
        <taxon>Endopterygota</taxon>
        <taxon>Lepidoptera</taxon>
        <taxon>Glossata</taxon>
        <taxon>Ditrysia</taxon>
        <taxon>Pyraloidea</taxon>
        <taxon>Pyralidae</taxon>
        <taxon>Galleriinae</taxon>
        <taxon>Galleria</taxon>
    </lineage>
</organism>
<dbReference type="PROSITE" id="PS50089">
    <property type="entry name" value="ZF_RING_2"/>
    <property type="match status" value="1"/>
</dbReference>
<evidence type="ECO:0000256" key="3">
    <source>
        <dbReference type="ARBA" id="ARBA00022490"/>
    </source>
</evidence>
<dbReference type="InterPro" id="IPR037171">
    <property type="entry name" value="NagB/RpiA_transferase-like"/>
</dbReference>
<evidence type="ECO:0000259" key="14">
    <source>
        <dbReference type="PROSITE" id="PS50089"/>
    </source>
</evidence>
<dbReference type="Proteomes" id="UP001652740">
    <property type="component" value="Unplaced"/>
</dbReference>
<evidence type="ECO:0000313" key="15">
    <source>
        <dbReference type="Proteomes" id="UP001652740"/>
    </source>
</evidence>
<evidence type="ECO:0000256" key="7">
    <source>
        <dbReference type="ARBA" id="ARBA00022917"/>
    </source>
</evidence>
<sequence length="963" mass="103147">MSSTEVETKDLSENHEAIVVKLITDIRSGKLEGSNKIAMATVSCLEQIIGDLENTTAFELSAAVRAAGRRVVRALPQQLAAANMVRRVLRFIRDEYSAHANLGGESAGEGLQRLVLATPARRGTLGAAGTDLRGPIRDQISELRAELEASRAAVVAQARSHVHADELLLSCGASALAERFLRAAAPRRYRLLLADGPHPPATHAMAARLSQAGVPVTVIGNECIYGVMSRVNKVVVGAAAVLAGGAALGGAGLHAATLAAQHHSVPVIVLAPLYKLCPLHARDQHHFNALAAPHAALPYQRSESSSVHVYAPLYDYVPPDHITLFITNLGGSSPSYIYRLLSELYDPRDYQLYDGATGMSQGGSRRPYSRGGPRWHPRYKEFWDYEQNYSDGSSAGSPKEACVAQSPPPAPAPAKRDVRHHHHHPHDQRRMSIGGGAGGSRRAERRAAGPSERRRSDMRMSPGAGAGPSAEPPHMNHAPHHHHLDTNPLEGSVESMVSGAGSSDGELSSKAGDSPSRKRRRISRHLSSGESNVSVAAPAVERRTPRHHYQPPRRMRYVGGGGGGGGGGGAGGGGGVWHERLLDAPHVPHAHHTPLLLDINQMSLRGARLSALSGAGVWPHPHPHPHPPHPAHPHPHPAHTHRDHPQRTQMGGVYAGLQYHGSFAPPPPPRGPFASPPHPPHPHHAHTHYITNSQRAEGGRLELLGSGEGTLSPLQPAADLHHAPLLLATEARGAPLDLMPHHARHALTHHHHRRSGGGVGVGVGVGGGVNVGVGVVGSASRAARPYVRHAARWPHHPIHHIHTQGGGGLVGATLPHVQQLHVASPLSLPPPPPPTYQVFLNLLAMFPLSPYAEARGEEAPDSPETENYEALLSLAERLGEAKPRGLARQEIDLLPSYKYSPQTHQGEQSSCVVCMCEFEARQTLRVLPCAHEFHAKCVDKWLRSNRTCPICRGNASEYFSNSE</sequence>
<evidence type="ECO:0000256" key="8">
    <source>
        <dbReference type="ARBA" id="ARBA00044122"/>
    </source>
</evidence>
<dbReference type="InterPro" id="IPR042529">
    <property type="entry name" value="IF_2B-like_C"/>
</dbReference>
<protein>
    <recommendedName>
        <fullName evidence="8">Translation initiation factor eIF2B subunit beta</fullName>
    </recommendedName>
    <alternativeName>
        <fullName evidence="9">eIF2B GDP-GTP exchange factor subunit beta</fullName>
    </alternativeName>
</protein>
<proteinExistence type="inferred from homology"/>
<keyword evidence="15" id="KW-1185">Reference proteome</keyword>
<feature type="compositionally biased region" description="Polar residues" evidence="13">
    <location>
        <begin position="525"/>
        <end position="534"/>
    </location>
</feature>
<dbReference type="InterPro" id="IPR051855">
    <property type="entry name" value="eIF2B_beta_subunit"/>
</dbReference>
<dbReference type="PANTHER" id="PTHR45859:SF1">
    <property type="entry name" value="TRANSLATION INITIATION FACTOR EIF-2B SUBUNIT BETA"/>
    <property type="match status" value="1"/>
</dbReference>
<dbReference type="SUPFAM" id="SSF100950">
    <property type="entry name" value="NagB/RpiA/CoA transferase-like"/>
    <property type="match status" value="1"/>
</dbReference>
<feature type="region of interest" description="Disordered" evidence="13">
    <location>
        <begin position="389"/>
        <end position="554"/>
    </location>
</feature>
<dbReference type="Gene3D" id="3.40.50.10470">
    <property type="entry name" value="Translation initiation factor eif-2b, domain 2"/>
    <property type="match status" value="1"/>
</dbReference>
<evidence type="ECO:0000256" key="6">
    <source>
        <dbReference type="ARBA" id="ARBA00022833"/>
    </source>
</evidence>
<feature type="compositionally biased region" description="Low complexity" evidence="13">
    <location>
        <begin position="461"/>
        <end position="476"/>
    </location>
</feature>
<dbReference type="InterPro" id="IPR001841">
    <property type="entry name" value="Znf_RING"/>
</dbReference>
<dbReference type="SUPFAM" id="SSF57850">
    <property type="entry name" value="RING/U-box"/>
    <property type="match status" value="1"/>
</dbReference>
<keyword evidence="6" id="KW-0862">Zinc</keyword>
<keyword evidence="5 11" id="KW-0863">Zinc-finger</keyword>
<evidence type="ECO:0000256" key="11">
    <source>
        <dbReference type="PROSITE-ProRule" id="PRU00175"/>
    </source>
</evidence>
<dbReference type="Pfam" id="PF01008">
    <property type="entry name" value="IF-2B"/>
    <property type="match status" value="1"/>
</dbReference>
<comment type="similarity">
    <text evidence="2 12">Belongs to the eIF-2B alpha/beta/delta subunits family.</text>
</comment>
<evidence type="ECO:0000256" key="4">
    <source>
        <dbReference type="ARBA" id="ARBA00022540"/>
    </source>
</evidence>
<evidence type="ECO:0000256" key="9">
    <source>
        <dbReference type="ARBA" id="ARBA00044228"/>
    </source>
</evidence>
<evidence type="ECO:0000256" key="2">
    <source>
        <dbReference type="ARBA" id="ARBA00007251"/>
    </source>
</evidence>
<dbReference type="Gene3D" id="3.30.40.10">
    <property type="entry name" value="Zinc/RING finger domain, C3HC4 (zinc finger)"/>
    <property type="match status" value="1"/>
</dbReference>
<dbReference type="InterPro" id="IPR013083">
    <property type="entry name" value="Znf_RING/FYVE/PHD"/>
</dbReference>
<dbReference type="Pfam" id="PF13639">
    <property type="entry name" value="zf-RING_2"/>
    <property type="match status" value="1"/>
</dbReference>
<feature type="compositionally biased region" description="Basic residues" evidence="13">
    <location>
        <begin position="544"/>
        <end position="554"/>
    </location>
</feature>
<dbReference type="GeneID" id="113516575"/>
<keyword evidence="4" id="KW-0396">Initiation factor</keyword>
<feature type="compositionally biased region" description="Basic residues" evidence="13">
    <location>
        <begin position="417"/>
        <end position="427"/>
    </location>
</feature>
<keyword evidence="3" id="KW-0963">Cytoplasm</keyword>
<evidence type="ECO:0000256" key="12">
    <source>
        <dbReference type="RuleBase" id="RU003814"/>
    </source>
</evidence>
<name>A0ABM3MRT2_GALME</name>
<feature type="compositionally biased region" description="Basic residues" evidence="13">
    <location>
        <begin position="621"/>
        <end position="644"/>
    </location>
</feature>
<evidence type="ECO:0000256" key="1">
    <source>
        <dbReference type="ARBA" id="ARBA00004514"/>
    </source>
</evidence>
<dbReference type="SMART" id="SM00184">
    <property type="entry name" value="RING"/>
    <property type="match status" value="1"/>
</dbReference>
<gene>
    <name evidence="16" type="primary">LOC113516575</name>
</gene>
<dbReference type="PANTHER" id="PTHR45859">
    <property type="entry name" value="TRANSLATION INITIATION FACTOR EIF-2B SUBUNIT BETA"/>
    <property type="match status" value="1"/>
</dbReference>
<feature type="domain" description="RING-type" evidence="14">
    <location>
        <begin position="911"/>
        <end position="952"/>
    </location>
</feature>